<dbReference type="InterPro" id="IPR057588">
    <property type="entry name" value="NWD1/2-like_WH"/>
</dbReference>
<name>A0AAW0NWY5_9GOBI</name>
<proteinExistence type="predicted"/>
<dbReference type="SMART" id="SM00320">
    <property type="entry name" value="WD40"/>
    <property type="match status" value="3"/>
</dbReference>
<dbReference type="SUPFAM" id="SSF52540">
    <property type="entry name" value="P-loop containing nucleoside triphosphate hydrolases"/>
    <property type="match status" value="1"/>
</dbReference>
<dbReference type="Gene3D" id="3.40.50.300">
    <property type="entry name" value="P-loop containing nucleotide triphosphate hydrolases"/>
    <property type="match status" value="1"/>
</dbReference>
<dbReference type="InterPro" id="IPR027417">
    <property type="entry name" value="P-loop_NTPase"/>
</dbReference>
<evidence type="ECO:0000313" key="5">
    <source>
        <dbReference type="EMBL" id="KAK7910259.1"/>
    </source>
</evidence>
<evidence type="ECO:0000259" key="4">
    <source>
        <dbReference type="PROSITE" id="PS50837"/>
    </source>
</evidence>
<dbReference type="PROSITE" id="PS50082">
    <property type="entry name" value="WD_REPEATS_2"/>
    <property type="match status" value="1"/>
</dbReference>
<dbReference type="InterPro" id="IPR019775">
    <property type="entry name" value="WD40_repeat_CS"/>
</dbReference>
<dbReference type="SUPFAM" id="SSF50978">
    <property type="entry name" value="WD40 repeat-like"/>
    <property type="match status" value="1"/>
</dbReference>
<dbReference type="Pfam" id="PF05729">
    <property type="entry name" value="NACHT"/>
    <property type="match status" value="1"/>
</dbReference>
<dbReference type="InterPro" id="IPR036322">
    <property type="entry name" value="WD40_repeat_dom_sf"/>
</dbReference>
<dbReference type="InterPro" id="IPR052752">
    <property type="entry name" value="NACHT-WD_repeat"/>
</dbReference>
<dbReference type="EMBL" id="JBBPFD010000010">
    <property type="protein sequence ID" value="KAK7910259.1"/>
    <property type="molecule type" value="Genomic_DNA"/>
</dbReference>
<dbReference type="InterPro" id="IPR001680">
    <property type="entry name" value="WD40_rpt"/>
</dbReference>
<accession>A0AAW0NWY5</accession>
<protein>
    <recommendedName>
        <fullName evidence="4">NACHT domain-containing protein</fullName>
    </recommendedName>
</protein>
<comment type="caution">
    <text evidence="5">The sequence shown here is derived from an EMBL/GenBank/DDBJ whole genome shotgun (WGS) entry which is preliminary data.</text>
</comment>
<keyword evidence="2" id="KW-0677">Repeat</keyword>
<dbReference type="InterPro" id="IPR015943">
    <property type="entry name" value="WD40/YVTN_repeat-like_dom_sf"/>
</dbReference>
<gene>
    <name evidence="5" type="ORF">WMY93_014943</name>
</gene>
<dbReference type="InterPro" id="IPR007111">
    <property type="entry name" value="NACHT_NTPase"/>
</dbReference>
<evidence type="ECO:0000256" key="3">
    <source>
        <dbReference type="PROSITE-ProRule" id="PRU00221"/>
    </source>
</evidence>
<keyword evidence="6" id="KW-1185">Reference proteome</keyword>
<evidence type="ECO:0000256" key="2">
    <source>
        <dbReference type="ARBA" id="ARBA00022737"/>
    </source>
</evidence>
<dbReference type="PROSITE" id="PS50837">
    <property type="entry name" value="NACHT"/>
    <property type="match status" value="1"/>
</dbReference>
<feature type="domain" description="NACHT" evidence="4">
    <location>
        <begin position="417"/>
        <end position="548"/>
    </location>
</feature>
<feature type="repeat" description="WD" evidence="3">
    <location>
        <begin position="933"/>
        <end position="974"/>
    </location>
</feature>
<dbReference type="PROSITE" id="PS00678">
    <property type="entry name" value="WD_REPEATS_1"/>
    <property type="match status" value="1"/>
</dbReference>
<evidence type="ECO:0000256" key="1">
    <source>
        <dbReference type="ARBA" id="ARBA00022574"/>
    </source>
</evidence>
<dbReference type="Pfam" id="PF25469">
    <property type="entry name" value="WHD_NWD1"/>
    <property type="match status" value="1"/>
</dbReference>
<keyword evidence="1 3" id="KW-0853">WD repeat</keyword>
<sequence>MENVYPRLYLYCKQRGYDFRMIDLRCGVSNPVSEHHDTVRLHLDTLKKCQETQCSGFFKYEDRILPCTIQKEEFESIIRLLEKDKDLISKKKAVNFTLPSSKPGITSTGTFQESIYGHYLSFGDEAINSEELDKSDEMFSDEEEGRLSPAGERSVGDVEKELTLFQMWYKLDMNSVPPLYRLLPVSTHHPDILSSDRKRRKLSRTAWMGTLQRLWKVLHYRAAEAIGKEQASVLLRTVLDWEMEEGVRSTGQAPPEEHCHCYKRIIPDLYHCLSHKRAALYVDLLRGQTEIDPVLSLEHQQFVDRLHKKLRHTNIYERKVGWGRTGLDPKHNSSHQFYTERICSHVERTVVNSISKIAKKTEKHGTFEKMRRAVMRQQIQEEIQRHKQHSLDLAKKFTLRQAFLVEVEKVVKQSSSRQILLLGKPGWGTTTVMAAIAQQATKWFSGTVKVLAVFIGFSGESRNIRLVLQSLCVQLAETYRPQTQLSEGFPQLVNEFYALLALVDSDRPVVILLDGLDDLSDEHGPQLSWILTSLPKNVYLILSATTNSACTQTLLSGQFTLLSLPPLNIDNITTALESKLLHDHRRLQPEQWKTLVQACESCPSPLYLETAYSESLRWTAYTAQSSLKLPASLRGLYVHMLTRLEKDVGKQLVRRVAMLVSISRHGATEEEILHLLSKNGKVLQEVSSAHTSAVVCKLPYILWVRLKEELGLHLREVSADDTWVYCWMHSELRQVCLQRYFRNEESRMAVHADYADYYRDKGPNSHIFQPTAWILEETEGDDKFKRYWFNLRKLRGLPFHLVHSGQIVPFLVECVFNYEFLLHKAWGTSVLEIEEDLRKAVLPDKEVIDVEVLSGALELSRSVLLRDPCQLASQLTGRLGKMVIEDRPVARGDPLKFQYLHTLLAQCSRSCLPVLLPSSTCLLPPGGLQHTLLAGPLSCVTALGGSQQSTTAVTCEADGSVKFWDLEQRRIIRRLVPTEELVADSLSLGFNDTLLILCMGQALLVRFFGKEINMSGSEAGVFSAKEGTVLRVLSARHDAASIQAVDMTEDYLLLFCRYPYRQDSQIIHIELFSAESFQYERTILGCSQDFVSQVTVNRAGTHAVAFCCSQRTNITGLITWNLETEDHKHITLFTGILTKGLCFDMRLCLGICSGERYVRLWDLTSRITDQTLTYNIHKSRSDGTKELIPMGTQPRYAVCLSERPGTVFVWNLGRRRFSCRPVRALHGLYSSSDVALVHHLRLYILTNRSSANTTQSPPCFQTLLVFDLIKRSYIRKQTGLAVIPCPQHEYKLLENGATLLGLSETRDHLILWDLDSGSIKRRLDGGVFKNLQPPLTPGTQFMMLWEAQTGNQEEEKKLTAQETSHKKQEEKQPAIDQYLISGDKQVVVCSYFSHKLDVFSLTSLEHLHTLEDTSSLLSLRTAALTHSGEHLVLTNYNQEDHYPAVSLWDLQTGKLDQELREEPGVCCVALTDDARRVVFGTTGSNKLTVWEPFTRNVKRICGYESLRIEASSELYMTEGGTKAMLLSGHLGLWDVEAGCFLSTLSLDSAVSCVEPLSGNHVRVLLGLSHSPALVTVGYTSGTFSAARWGSRADDLFDESSSSEDEAKS</sequence>
<dbReference type="Proteomes" id="UP001460270">
    <property type="component" value="Unassembled WGS sequence"/>
</dbReference>
<reference evidence="6" key="1">
    <citation type="submission" date="2024-04" db="EMBL/GenBank/DDBJ databases">
        <title>Salinicola lusitanus LLJ914,a marine bacterium isolated from the Okinawa Trough.</title>
        <authorList>
            <person name="Li J."/>
        </authorList>
    </citation>
    <scope>NUCLEOTIDE SEQUENCE [LARGE SCALE GENOMIC DNA]</scope>
</reference>
<dbReference type="PANTHER" id="PTHR19871">
    <property type="entry name" value="BETA TRANSDUCIN-RELATED PROTEIN"/>
    <property type="match status" value="1"/>
</dbReference>
<dbReference type="Gene3D" id="2.130.10.10">
    <property type="entry name" value="YVTN repeat-like/Quinoprotein amine dehydrogenase"/>
    <property type="match status" value="2"/>
</dbReference>
<dbReference type="PANTHER" id="PTHR19871:SF43">
    <property type="entry name" value="SI:CH211-212K18.6"/>
    <property type="match status" value="1"/>
</dbReference>
<organism evidence="5 6">
    <name type="scientific">Mugilogobius chulae</name>
    <name type="common">yellowstripe goby</name>
    <dbReference type="NCBI Taxonomy" id="88201"/>
    <lineage>
        <taxon>Eukaryota</taxon>
        <taxon>Metazoa</taxon>
        <taxon>Chordata</taxon>
        <taxon>Craniata</taxon>
        <taxon>Vertebrata</taxon>
        <taxon>Euteleostomi</taxon>
        <taxon>Actinopterygii</taxon>
        <taxon>Neopterygii</taxon>
        <taxon>Teleostei</taxon>
        <taxon>Neoteleostei</taxon>
        <taxon>Acanthomorphata</taxon>
        <taxon>Gobiaria</taxon>
        <taxon>Gobiiformes</taxon>
        <taxon>Gobioidei</taxon>
        <taxon>Gobiidae</taxon>
        <taxon>Gobionellinae</taxon>
        <taxon>Mugilogobius</taxon>
    </lineage>
</organism>
<evidence type="ECO:0000313" key="6">
    <source>
        <dbReference type="Proteomes" id="UP001460270"/>
    </source>
</evidence>